<dbReference type="InterPro" id="IPR008775">
    <property type="entry name" value="Phytyl_CoA_dOase-like"/>
</dbReference>
<accession>A0A1C3UAR8</accession>
<dbReference type="GO" id="GO:0016706">
    <property type="term" value="F:2-oxoglutarate-dependent dioxygenase activity"/>
    <property type="evidence" value="ECO:0007669"/>
    <property type="project" value="UniProtKB-ARBA"/>
</dbReference>
<protein>
    <submittedName>
        <fullName evidence="1">Phytanoyl-CoA dioxygenase (PhyH)</fullName>
    </submittedName>
</protein>
<dbReference type="Pfam" id="PF05721">
    <property type="entry name" value="PhyH"/>
    <property type="match status" value="1"/>
</dbReference>
<reference evidence="1 2" key="1">
    <citation type="submission" date="2016-08" db="EMBL/GenBank/DDBJ databases">
        <authorList>
            <person name="Seilhamer J.J."/>
        </authorList>
    </citation>
    <scope>NUCLEOTIDE SEQUENCE [LARGE SCALE GENOMIC DNA]</scope>
    <source>
        <strain evidence="1 2">CCBAU 10071</strain>
    </source>
</reference>
<organism evidence="1 2">
    <name type="scientific">Bradyrhizobium yuanmingense</name>
    <dbReference type="NCBI Taxonomy" id="108015"/>
    <lineage>
        <taxon>Bacteria</taxon>
        <taxon>Pseudomonadati</taxon>
        <taxon>Pseudomonadota</taxon>
        <taxon>Alphaproteobacteria</taxon>
        <taxon>Hyphomicrobiales</taxon>
        <taxon>Nitrobacteraceae</taxon>
        <taxon>Bradyrhizobium</taxon>
    </lineage>
</organism>
<gene>
    <name evidence="1" type="ORF">GA0061099_1001854</name>
</gene>
<dbReference type="Proteomes" id="UP000183174">
    <property type="component" value="Unassembled WGS sequence"/>
</dbReference>
<evidence type="ECO:0000313" key="1">
    <source>
        <dbReference type="EMBL" id="SCB12562.1"/>
    </source>
</evidence>
<keyword evidence="1" id="KW-0560">Oxidoreductase</keyword>
<dbReference type="EMBL" id="FMAE01000001">
    <property type="protein sequence ID" value="SCB12562.1"/>
    <property type="molecule type" value="Genomic_DNA"/>
</dbReference>
<evidence type="ECO:0000313" key="2">
    <source>
        <dbReference type="Proteomes" id="UP000183174"/>
    </source>
</evidence>
<name>A0A1C3UAR8_9BRAD</name>
<dbReference type="SUPFAM" id="SSF51197">
    <property type="entry name" value="Clavaminate synthase-like"/>
    <property type="match status" value="1"/>
</dbReference>
<proteinExistence type="predicted"/>
<keyword evidence="1" id="KW-0223">Dioxygenase</keyword>
<dbReference type="Gene3D" id="2.60.120.620">
    <property type="entry name" value="q2cbj1_9rhob like domain"/>
    <property type="match status" value="1"/>
</dbReference>
<sequence>MRCATLEIQRLTFLDDGAQLCRQALTSDRLDELRATLRHLPPDHAGLRLRGIDGLAPFLAASGHVGSCAASVLGKACRPVRAILFDKTAATNWALGWHQDRTIAVKERILVDGFDMWSIKSGMQHVEPPFALLSGMVTLRVHIDPVPASNAPLLIAPGSHKLGRIPEDEVRDVVRRCGTVACLADAGDIWLYATPILHASDAATSPMHRRVLQVDFAVSELPGGLEWLGV</sequence>
<dbReference type="AlphaFoldDB" id="A0A1C3UAR8"/>